<protein>
    <submittedName>
        <fullName evidence="3">Uncharacterized protein</fullName>
    </submittedName>
</protein>
<keyword evidence="2" id="KW-1133">Transmembrane helix</keyword>
<feature type="compositionally biased region" description="Basic and acidic residues" evidence="1">
    <location>
        <begin position="127"/>
        <end position="167"/>
    </location>
</feature>
<feature type="compositionally biased region" description="Basic and acidic residues" evidence="1">
    <location>
        <begin position="226"/>
        <end position="242"/>
    </location>
</feature>
<feature type="region of interest" description="Disordered" evidence="1">
    <location>
        <begin position="127"/>
        <end position="242"/>
    </location>
</feature>
<feature type="transmembrane region" description="Helical" evidence="2">
    <location>
        <begin position="12"/>
        <end position="35"/>
    </location>
</feature>
<organism evidence="3 4">
    <name type="scientific">Novosphingobium rhizovicinum</name>
    <dbReference type="NCBI Taxonomy" id="3228928"/>
    <lineage>
        <taxon>Bacteria</taxon>
        <taxon>Pseudomonadati</taxon>
        <taxon>Pseudomonadota</taxon>
        <taxon>Alphaproteobacteria</taxon>
        <taxon>Sphingomonadales</taxon>
        <taxon>Sphingomonadaceae</taxon>
        <taxon>Novosphingobium</taxon>
    </lineage>
</organism>
<evidence type="ECO:0000256" key="1">
    <source>
        <dbReference type="SAM" id="MobiDB-lite"/>
    </source>
</evidence>
<dbReference type="Proteomes" id="UP001556118">
    <property type="component" value="Unassembled WGS sequence"/>
</dbReference>
<accession>A0ABV3REQ4</accession>
<evidence type="ECO:0000313" key="3">
    <source>
        <dbReference type="EMBL" id="MEW9856169.1"/>
    </source>
</evidence>
<dbReference type="EMBL" id="JBFNXR010000050">
    <property type="protein sequence ID" value="MEW9856169.1"/>
    <property type="molecule type" value="Genomic_DNA"/>
</dbReference>
<evidence type="ECO:0000256" key="2">
    <source>
        <dbReference type="SAM" id="Phobius"/>
    </source>
</evidence>
<feature type="region of interest" description="Disordered" evidence="1">
    <location>
        <begin position="41"/>
        <end position="71"/>
    </location>
</feature>
<keyword evidence="2" id="KW-0472">Membrane</keyword>
<keyword evidence="4" id="KW-1185">Reference proteome</keyword>
<comment type="caution">
    <text evidence="3">The sequence shown here is derived from an EMBL/GenBank/DDBJ whole genome shotgun (WGS) entry which is preliminary data.</text>
</comment>
<feature type="compositionally biased region" description="Basic and acidic residues" evidence="1">
    <location>
        <begin position="206"/>
        <end position="217"/>
    </location>
</feature>
<sequence>MEKGQALGAARLVLAMGLIGGAAGAVLAVTTIPAFSPYADRSAPPRAFDPPRVEAPAQEPSYELESRPERDDTFDSLRIVPGQQDGAIILELPQWTHEGMEWMMFARRALGRWQDLDVLEHGEREMRRYREDEPRHRGPDDWRHEPRYGYAVPREEQGPYGTFEEHYYSPPQRSPAPDQPPLRPSREPPTSAFDRAFPSASQPVGRVDRLFAGRETEDPATSAARRALEAAEDVRSAERRDQ</sequence>
<gene>
    <name evidence="3" type="ORF">ABUH87_13590</name>
</gene>
<name>A0ABV3REQ4_9SPHN</name>
<proteinExistence type="predicted"/>
<feature type="compositionally biased region" description="Pro residues" evidence="1">
    <location>
        <begin position="172"/>
        <end position="183"/>
    </location>
</feature>
<reference evidence="3 4" key="1">
    <citation type="submission" date="2024-06" db="EMBL/GenBank/DDBJ databases">
        <title>Novosphingobium rhizovicinus M1R2S20.</title>
        <authorList>
            <person name="Sun J.-Q."/>
        </authorList>
    </citation>
    <scope>NUCLEOTIDE SEQUENCE [LARGE SCALE GENOMIC DNA]</scope>
    <source>
        <strain evidence="3 4">M1R2S20</strain>
    </source>
</reference>
<dbReference type="RefSeq" id="WP_367774478.1">
    <property type="nucleotide sequence ID" value="NZ_JBFNXR010000050.1"/>
</dbReference>
<evidence type="ECO:0000313" key="4">
    <source>
        <dbReference type="Proteomes" id="UP001556118"/>
    </source>
</evidence>
<keyword evidence="2" id="KW-0812">Transmembrane</keyword>